<comment type="similarity">
    <text evidence="2 8">Belongs to the COA3 family.</text>
</comment>
<comment type="caution">
    <text evidence="9">The sequence shown here is derived from an EMBL/GenBank/DDBJ whole genome shotgun (WGS) entry which is preliminary data.</text>
</comment>
<evidence type="ECO:0000256" key="8">
    <source>
        <dbReference type="RuleBase" id="RU367056"/>
    </source>
</evidence>
<dbReference type="PANTHER" id="PTHR15642:SF3">
    <property type="entry name" value="CYTOCHROME C OXIDASE ASSEMBLY FACTOR 3 HOMOLOG, MITOCHONDRIAL"/>
    <property type="match status" value="1"/>
</dbReference>
<evidence type="ECO:0000256" key="4">
    <source>
        <dbReference type="ARBA" id="ARBA00022792"/>
    </source>
</evidence>
<keyword evidence="5 8" id="KW-1133">Transmembrane helix</keyword>
<gene>
    <name evidence="9" type="ORF">RI543_001876</name>
</gene>
<keyword evidence="10" id="KW-1185">Reference proteome</keyword>
<dbReference type="AlphaFoldDB" id="A0AAN7W431"/>
<comment type="function">
    <text evidence="8">Required for assembly of cytochrome c oxidase (complex IV).</text>
</comment>
<evidence type="ECO:0000256" key="7">
    <source>
        <dbReference type="ARBA" id="ARBA00023136"/>
    </source>
</evidence>
<evidence type="ECO:0000313" key="9">
    <source>
        <dbReference type="EMBL" id="KAK5780754.1"/>
    </source>
</evidence>
<evidence type="ECO:0000256" key="2">
    <source>
        <dbReference type="ARBA" id="ARBA00007035"/>
    </source>
</evidence>
<keyword evidence="7 8" id="KW-0472">Membrane</keyword>
<evidence type="ECO:0000256" key="5">
    <source>
        <dbReference type="ARBA" id="ARBA00022989"/>
    </source>
</evidence>
<accession>A0AAN7W431</accession>
<sequence>MIANKVLFKGVLEPSRYQDPRTYKMTPAMIRARKPFFVRNMIGLTFFVGLTGGIYYYTYNFLHKDNDFDDVPIPPIDEEELKQLQKEYELRKNKSK</sequence>
<dbReference type="GO" id="GO:0005743">
    <property type="term" value="C:mitochondrial inner membrane"/>
    <property type="evidence" value="ECO:0007669"/>
    <property type="project" value="UniProtKB-SubCell"/>
</dbReference>
<protein>
    <recommendedName>
        <fullName evidence="8">Cytochrome c oxidase assembly factor 3</fullName>
    </recommendedName>
</protein>
<dbReference type="InterPro" id="IPR041752">
    <property type="entry name" value="Coa3"/>
</dbReference>
<comment type="subunit">
    <text evidence="8">Component of 250-400 kDa complexes called cytochrome oxidase assembly intermediates or COA complexes.</text>
</comment>
<evidence type="ECO:0000313" key="10">
    <source>
        <dbReference type="Proteomes" id="UP001306508"/>
    </source>
</evidence>
<evidence type="ECO:0000256" key="6">
    <source>
        <dbReference type="ARBA" id="ARBA00023128"/>
    </source>
</evidence>
<keyword evidence="4 8" id="KW-0999">Mitochondrion inner membrane</keyword>
<dbReference type="PANTHER" id="PTHR15642">
    <property type="entry name" value="CYTOCHROME C OXIDASE ASSEMBLY FACTOR 3, MITOCHONDRIAL"/>
    <property type="match status" value="1"/>
</dbReference>
<comment type="subcellular location">
    <subcellularLocation>
        <location evidence="1">Mitochondrion inner membrane</location>
        <topology evidence="1">Single-pass membrane protein</topology>
    </subcellularLocation>
</comment>
<evidence type="ECO:0000256" key="1">
    <source>
        <dbReference type="ARBA" id="ARBA00004434"/>
    </source>
</evidence>
<proteinExistence type="inferred from homology"/>
<evidence type="ECO:0000256" key="3">
    <source>
        <dbReference type="ARBA" id="ARBA00022692"/>
    </source>
</evidence>
<keyword evidence="3 8" id="KW-0812">Transmembrane</keyword>
<feature type="transmembrane region" description="Helical" evidence="8">
    <location>
        <begin position="36"/>
        <end position="57"/>
    </location>
</feature>
<dbReference type="Proteomes" id="UP001306508">
    <property type="component" value="Unassembled WGS sequence"/>
</dbReference>
<dbReference type="EMBL" id="JAWIZZ010000040">
    <property type="protein sequence ID" value="KAK5780754.1"/>
    <property type="molecule type" value="Genomic_DNA"/>
</dbReference>
<keyword evidence="6 8" id="KW-0496">Mitochondrion</keyword>
<organism evidence="9 10">
    <name type="scientific">Arxiozyma heterogenica</name>
    <dbReference type="NCBI Taxonomy" id="278026"/>
    <lineage>
        <taxon>Eukaryota</taxon>
        <taxon>Fungi</taxon>
        <taxon>Dikarya</taxon>
        <taxon>Ascomycota</taxon>
        <taxon>Saccharomycotina</taxon>
        <taxon>Saccharomycetes</taxon>
        <taxon>Saccharomycetales</taxon>
        <taxon>Saccharomycetaceae</taxon>
        <taxon>Arxiozyma</taxon>
    </lineage>
</organism>
<reference evidence="10" key="1">
    <citation type="submission" date="2023-07" db="EMBL/GenBank/DDBJ databases">
        <title>A draft genome of Kazachstania heterogenica Y-27499.</title>
        <authorList>
            <person name="Donic C."/>
            <person name="Kralova J.S."/>
            <person name="Fidel L."/>
            <person name="Ben-Dor S."/>
            <person name="Jung S."/>
        </authorList>
    </citation>
    <scope>NUCLEOTIDE SEQUENCE [LARGE SCALE GENOMIC DNA]</scope>
    <source>
        <strain evidence="10">Y27499</strain>
    </source>
</reference>
<name>A0AAN7W431_9SACH</name>
<dbReference type="GO" id="GO:0033617">
    <property type="term" value="P:mitochondrial respiratory chain complex IV assembly"/>
    <property type="evidence" value="ECO:0007669"/>
    <property type="project" value="UniProtKB-UniRule"/>
</dbReference>